<feature type="domain" description="Flavodoxin-like fold" evidence="3">
    <location>
        <begin position="1"/>
        <end position="238"/>
    </location>
</feature>
<keyword evidence="5" id="KW-1185">Reference proteome</keyword>
<dbReference type="PANTHER" id="PTHR10204:SF34">
    <property type="entry name" value="NAD(P)H DEHYDROGENASE [QUINONE] 1 ISOFORM 1"/>
    <property type="match status" value="1"/>
</dbReference>
<dbReference type="SUPFAM" id="SSF52218">
    <property type="entry name" value="Flavoproteins"/>
    <property type="match status" value="1"/>
</dbReference>
<dbReference type="eggNOG" id="COG2249">
    <property type="taxonomic scope" value="Bacteria"/>
</dbReference>
<dbReference type="RefSeq" id="WP_011464719.1">
    <property type="nucleotide sequence ID" value="NC_007908.1"/>
</dbReference>
<dbReference type="Proteomes" id="UP000008332">
    <property type="component" value="Chromosome"/>
</dbReference>
<organism evidence="4 5">
    <name type="scientific">Albidiferax ferrireducens (strain ATCC BAA-621 / DSM 15236 / T118)</name>
    <name type="common">Rhodoferax ferrireducens</name>
    <dbReference type="NCBI Taxonomy" id="338969"/>
    <lineage>
        <taxon>Bacteria</taxon>
        <taxon>Pseudomonadati</taxon>
        <taxon>Pseudomonadota</taxon>
        <taxon>Betaproteobacteria</taxon>
        <taxon>Burkholderiales</taxon>
        <taxon>Comamonadaceae</taxon>
        <taxon>Rhodoferax</taxon>
    </lineage>
</organism>
<dbReference type="EMBL" id="CP000267">
    <property type="protein sequence ID" value="ABD70151.1"/>
    <property type="molecule type" value="Genomic_DNA"/>
</dbReference>
<dbReference type="STRING" id="338969.Rfer_2434"/>
<dbReference type="GO" id="GO:0003955">
    <property type="term" value="F:NAD(P)H dehydrogenase (quinone) activity"/>
    <property type="evidence" value="ECO:0007669"/>
    <property type="project" value="TreeGrafter"/>
</dbReference>
<dbReference type="InterPro" id="IPR003680">
    <property type="entry name" value="Flavodoxin_fold"/>
</dbReference>
<dbReference type="HOGENOM" id="CLU_058643_1_1_4"/>
<evidence type="ECO:0000256" key="2">
    <source>
        <dbReference type="ARBA" id="ARBA00023002"/>
    </source>
</evidence>
<comment type="similarity">
    <text evidence="1">Belongs to the NAD(P)H dehydrogenase (quinone) family.</text>
</comment>
<name>Q21VQ2_ALBFT</name>
<dbReference type="KEGG" id="rfr:Rfer_2434"/>
<evidence type="ECO:0000256" key="1">
    <source>
        <dbReference type="ARBA" id="ARBA00006252"/>
    </source>
</evidence>
<gene>
    <name evidence="4" type="ordered locus">Rfer_2434</name>
</gene>
<evidence type="ECO:0000313" key="5">
    <source>
        <dbReference type="Proteomes" id="UP000008332"/>
    </source>
</evidence>
<dbReference type="AlphaFoldDB" id="Q21VQ2"/>
<dbReference type="GO" id="GO:0005829">
    <property type="term" value="C:cytosol"/>
    <property type="evidence" value="ECO:0007669"/>
    <property type="project" value="TreeGrafter"/>
</dbReference>
<keyword evidence="2" id="KW-0560">Oxidoreductase</keyword>
<proteinExistence type="inferred from homology"/>
<dbReference type="Gene3D" id="3.40.50.360">
    <property type="match status" value="1"/>
</dbReference>
<dbReference type="OrthoDB" id="9798454at2"/>
<evidence type="ECO:0000259" key="3">
    <source>
        <dbReference type="Pfam" id="PF02525"/>
    </source>
</evidence>
<dbReference type="Pfam" id="PF02525">
    <property type="entry name" value="Flavodoxin_2"/>
    <property type="match status" value="1"/>
</dbReference>
<accession>Q21VQ2</accession>
<dbReference type="PANTHER" id="PTHR10204">
    <property type="entry name" value="NAD P H OXIDOREDUCTASE-RELATED"/>
    <property type="match status" value="1"/>
</dbReference>
<reference evidence="5" key="1">
    <citation type="submission" date="2006-02" db="EMBL/GenBank/DDBJ databases">
        <title>Complete sequence of chromosome of Rhodoferax ferrireducens DSM 15236.</title>
        <authorList>
            <person name="Copeland A."/>
            <person name="Lucas S."/>
            <person name="Lapidus A."/>
            <person name="Barry K."/>
            <person name="Detter J.C."/>
            <person name="Glavina del Rio T."/>
            <person name="Hammon N."/>
            <person name="Israni S."/>
            <person name="Pitluck S."/>
            <person name="Brettin T."/>
            <person name="Bruce D."/>
            <person name="Han C."/>
            <person name="Tapia R."/>
            <person name="Gilna P."/>
            <person name="Kiss H."/>
            <person name="Schmutz J."/>
            <person name="Larimer F."/>
            <person name="Land M."/>
            <person name="Kyrpides N."/>
            <person name="Ivanova N."/>
            <person name="Richardson P."/>
        </authorList>
    </citation>
    <scope>NUCLEOTIDE SEQUENCE [LARGE SCALE GENOMIC DNA]</scope>
    <source>
        <strain evidence="5">ATCC BAA-621 / DSM 15236 / T118</strain>
    </source>
</reference>
<sequence length="247" mass="28131">MKILTVYAHPDPKSFCHAVLQQFTKGLEDAGHTNEVVDLYTIGFNPVLTTRDFANWLPDENAPDVVEKVVKERVFAPDAGLLQRIVAWSKFHNKSPLGVMAMLRKMGPADVREQQHKVADAQALVLISPVWFVGFPAILKGWIKRVFTLGFAFSLTSAGWRGDIEGRIGLLKHEKALIINTTIFNEESYQERGLREAMRRLIDDFCFHYPGIQAVEHEFFYAVNMADKDTLQGYLERAYRLGKEFSQ</sequence>
<evidence type="ECO:0000313" key="4">
    <source>
        <dbReference type="EMBL" id="ABD70151.1"/>
    </source>
</evidence>
<protein>
    <submittedName>
        <fullName evidence="4">NAD(P)H dehydrogenase (Quinone)</fullName>
    </submittedName>
</protein>
<dbReference type="InterPro" id="IPR029039">
    <property type="entry name" value="Flavoprotein-like_sf"/>
</dbReference>
<dbReference type="InterPro" id="IPR051545">
    <property type="entry name" value="NAD(P)H_dehydrogenase_qn"/>
</dbReference>